<accession>A0A6A4QWR0</accession>
<evidence type="ECO:0000256" key="2">
    <source>
        <dbReference type="ARBA" id="ARBA00022963"/>
    </source>
</evidence>
<evidence type="ECO:0000256" key="1">
    <source>
        <dbReference type="ARBA" id="ARBA00022801"/>
    </source>
</evidence>
<dbReference type="GO" id="GO:0016787">
    <property type="term" value="F:hydrolase activity"/>
    <property type="evidence" value="ECO:0007669"/>
    <property type="project" value="UniProtKB-KW"/>
</dbReference>
<dbReference type="OrthoDB" id="1600564at2759"/>
<keyword evidence="5" id="KW-1185">Reference proteome</keyword>
<keyword evidence="1" id="KW-0378">Hydrolase</keyword>
<dbReference type="PANTHER" id="PTHR46020:SF4">
    <property type="entry name" value="OS04G0650200 PROTEIN"/>
    <property type="match status" value="1"/>
</dbReference>
<gene>
    <name evidence="4" type="ORF">Lalb_Chr02g0151591</name>
</gene>
<keyword evidence="3" id="KW-0443">Lipid metabolism</keyword>
<comment type="caution">
    <text evidence="4">The sequence shown here is derived from an EMBL/GenBank/DDBJ whole genome shotgun (WGS) entry which is preliminary data.</text>
</comment>
<dbReference type="Gene3D" id="3.40.50.1110">
    <property type="entry name" value="SGNH hydrolase"/>
    <property type="match status" value="1"/>
</dbReference>
<dbReference type="PANTHER" id="PTHR46020">
    <property type="entry name" value="OSJNBB0059K02.9 PROTEIN"/>
    <property type="match status" value="1"/>
</dbReference>
<sequence length="97" mass="11042">MITYDYINNVVEVEGTKLFVFGDSYVDTGNFMNSKGYMFPYGITFPGTPSGRFGDGRILTDYIGNILFPLFAPLSPKDILEENTRDTEPKYKKSKIY</sequence>
<dbReference type="AlphaFoldDB" id="A0A6A4QWR0"/>
<dbReference type="Proteomes" id="UP000447434">
    <property type="component" value="Chromosome 2"/>
</dbReference>
<evidence type="ECO:0000313" key="5">
    <source>
        <dbReference type="Proteomes" id="UP000447434"/>
    </source>
</evidence>
<keyword evidence="2" id="KW-0442">Lipid degradation</keyword>
<dbReference type="EMBL" id="WOCE01000002">
    <property type="protein sequence ID" value="KAE9619295.1"/>
    <property type="molecule type" value="Genomic_DNA"/>
</dbReference>
<evidence type="ECO:0000313" key="4">
    <source>
        <dbReference type="EMBL" id="KAE9619295.1"/>
    </source>
</evidence>
<dbReference type="GO" id="GO:0016042">
    <property type="term" value="P:lipid catabolic process"/>
    <property type="evidence" value="ECO:0007669"/>
    <property type="project" value="UniProtKB-KW"/>
</dbReference>
<reference evidence="5" key="1">
    <citation type="journal article" date="2020" name="Nat. Commun.">
        <title>Genome sequence of the cluster root forming white lupin.</title>
        <authorList>
            <person name="Hufnagel B."/>
            <person name="Marques A."/>
            <person name="Soriano A."/>
            <person name="Marques L."/>
            <person name="Divol F."/>
            <person name="Doumas P."/>
            <person name="Sallet E."/>
            <person name="Mancinotti D."/>
            <person name="Carrere S."/>
            <person name="Marande W."/>
            <person name="Arribat S."/>
            <person name="Keller J."/>
            <person name="Huneau C."/>
            <person name="Blein T."/>
            <person name="Aime D."/>
            <person name="Laguerre M."/>
            <person name="Taylor J."/>
            <person name="Schubert V."/>
            <person name="Nelson M."/>
            <person name="Geu-Flores F."/>
            <person name="Crespi M."/>
            <person name="Gallardo-Guerrero K."/>
            <person name="Delaux P.-M."/>
            <person name="Salse J."/>
            <person name="Berges H."/>
            <person name="Guyot R."/>
            <person name="Gouzy J."/>
            <person name="Peret B."/>
        </authorList>
    </citation>
    <scope>NUCLEOTIDE SEQUENCE [LARGE SCALE GENOMIC DNA]</scope>
    <source>
        <strain evidence="5">cv. Amiga</strain>
    </source>
</reference>
<dbReference type="InterPro" id="IPR036514">
    <property type="entry name" value="SGNH_hydro_sf"/>
</dbReference>
<proteinExistence type="predicted"/>
<protein>
    <submittedName>
        <fullName evidence="4">Putative acetylajmaline esterase</fullName>
    </submittedName>
</protein>
<evidence type="ECO:0000256" key="3">
    <source>
        <dbReference type="ARBA" id="ARBA00023098"/>
    </source>
</evidence>
<name>A0A6A4QWR0_LUPAL</name>
<organism evidence="4 5">
    <name type="scientific">Lupinus albus</name>
    <name type="common">White lupine</name>
    <name type="synonym">Lupinus termis</name>
    <dbReference type="NCBI Taxonomy" id="3870"/>
    <lineage>
        <taxon>Eukaryota</taxon>
        <taxon>Viridiplantae</taxon>
        <taxon>Streptophyta</taxon>
        <taxon>Embryophyta</taxon>
        <taxon>Tracheophyta</taxon>
        <taxon>Spermatophyta</taxon>
        <taxon>Magnoliopsida</taxon>
        <taxon>eudicotyledons</taxon>
        <taxon>Gunneridae</taxon>
        <taxon>Pentapetalae</taxon>
        <taxon>rosids</taxon>
        <taxon>fabids</taxon>
        <taxon>Fabales</taxon>
        <taxon>Fabaceae</taxon>
        <taxon>Papilionoideae</taxon>
        <taxon>50 kb inversion clade</taxon>
        <taxon>genistoids sensu lato</taxon>
        <taxon>core genistoids</taxon>
        <taxon>Genisteae</taxon>
        <taxon>Lupinus</taxon>
    </lineage>
</organism>